<accession>A0A9P4V5P8</accession>
<comment type="caution">
    <text evidence="2">The sequence shown here is derived from an EMBL/GenBank/DDBJ whole genome shotgun (WGS) entry which is preliminary data.</text>
</comment>
<feature type="signal peptide" evidence="1">
    <location>
        <begin position="1"/>
        <end position="20"/>
    </location>
</feature>
<evidence type="ECO:0000256" key="1">
    <source>
        <dbReference type="SAM" id="SignalP"/>
    </source>
</evidence>
<sequence length="123" mass="13422">MRIWSALLVYKICALKGTAARRCGGSSGPSFHHAVARSRVEFKARNNIWGPGYVSNVTLVDAVLCPSGARLQRLDACKRGSRRPNTLPMTSSIVSLLASQTSASCLAESLHYRIRQSRPAYLC</sequence>
<dbReference type="Proteomes" id="UP000799444">
    <property type="component" value="Unassembled WGS sequence"/>
</dbReference>
<gene>
    <name evidence="2" type="ORF">EJ04DRAFT_8389</name>
</gene>
<dbReference type="AlphaFoldDB" id="A0A9P4V5P8"/>
<proteinExistence type="predicted"/>
<keyword evidence="1" id="KW-0732">Signal</keyword>
<feature type="chain" id="PRO_5040137533" description="Secreted protein" evidence="1">
    <location>
        <begin position="21"/>
        <end position="123"/>
    </location>
</feature>
<protein>
    <recommendedName>
        <fullName evidence="4">Secreted protein</fullName>
    </recommendedName>
</protein>
<evidence type="ECO:0000313" key="2">
    <source>
        <dbReference type="EMBL" id="KAF2738989.1"/>
    </source>
</evidence>
<evidence type="ECO:0000313" key="3">
    <source>
        <dbReference type="Proteomes" id="UP000799444"/>
    </source>
</evidence>
<dbReference type="EMBL" id="ML996106">
    <property type="protein sequence ID" value="KAF2738989.1"/>
    <property type="molecule type" value="Genomic_DNA"/>
</dbReference>
<reference evidence="2" key="1">
    <citation type="journal article" date="2020" name="Stud. Mycol.">
        <title>101 Dothideomycetes genomes: a test case for predicting lifestyles and emergence of pathogens.</title>
        <authorList>
            <person name="Haridas S."/>
            <person name="Albert R."/>
            <person name="Binder M."/>
            <person name="Bloem J."/>
            <person name="Labutti K."/>
            <person name="Salamov A."/>
            <person name="Andreopoulos B."/>
            <person name="Baker S."/>
            <person name="Barry K."/>
            <person name="Bills G."/>
            <person name="Bluhm B."/>
            <person name="Cannon C."/>
            <person name="Castanera R."/>
            <person name="Culley D."/>
            <person name="Daum C."/>
            <person name="Ezra D."/>
            <person name="Gonzalez J."/>
            <person name="Henrissat B."/>
            <person name="Kuo A."/>
            <person name="Liang C."/>
            <person name="Lipzen A."/>
            <person name="Lutzoni F."/>
            <person name="Magnuson J."/>
            <person name="Mondo S."/>
            <person name="Nolan M."/>
            <person name="Ohm R."/>
            <person name="Pangilinan J."/>
            <person name="Park H.-J."/>
            <person name="Ramirez L."/>
            <person name="Alfaro M."/>
            <person name="Sun H."/>
            <person name="Tritt A."/>
            <person name="Yoshinaga Y."/>
            <person name="Zwiers L.-H."/>
            <person name="Turgeon B."/>
            <person name="Goodwin S."/>
            <person name="Spatafora J."/>
            <person name="Crous P."/>
            <person name="Grigoriev I."/>
        </authorList>
    </citation>
    <scope>NUCLEOTIDE SEQUENCE</scope>
    <source>
        <strain evidence="2">CBS 125425</strain>
    </source>
</reference>
<organism evidence="2 3">
    <name type="scientific">Polyplosphaeria fusca</name>
    <dbReference type="NCBI Taxonomy" id="682080"/>
    <lineage>
        <taxon>Eukaryota</taxon>
        <taxon>Fungi</taxon>
        <taxon>Dikarya</taxon>
        <taxon>Ascomycota</taxon>
        <taxon>Pezizomycotina</taxon>
        <taxon>Dothideomycetes</taxon>
        <taxon>Pleosporomycetidae</taxon>
        <taxon>Pleosporales</taxon>
        <taxon>Tetraplosphaeriaceae</taxon>
        <taxon>Polyplosphaeria</taxon>
    </lineage>
</organism>
<name>A0A9P4V5P8_9PLEO</name>
<evidence type="ECO:0008006" key="4">
    <source>
        <dbReference type="Google" id="ProtNLM"/>
    </source>
</evidence>
<keyword evidence="3" id="KW-1185">Reference proteome</keyword>